<comment type="caution">
    <text evidence="3">The sequence shown here is derived from an EMBL/GenBank/DDBJ whole genome shotgun (WGS) entry which is preliminary data.</text>
</comment>
<dbReference type="Gene3D" id="1.10.1410.10">
    <property type="match status" value="1"/>
</dbReference>
<evidence type="ECO:0000313" key="4">
    <source>
        <dbReference type="Proteomes" id="UP000246121"/>
    </source>
</evidence>
<evidence type="ECO:0000256" key="1">
    <source>
        <dbReference type="ARBA" id="ARBA00012472"/>
    </source>
</evidence>
<dbReference type="VEuPathDB" id="TriTrypDB:TcG_09316"/>
<dbReference type="VEuPathDB" id="TriTrypDB:ECC02_005024"/>
<dbReference type="GO" id="GO:0050265">
    <property type="term" value="F:RNA uridylyltransferase activity"/>
    <property type="evidence" value="ECO:0007669"/>
    <property type="project" value="UniProtKB-EC"/>
</dbReference>
<dbReference type="EC" id="2.7.7.52" evidence="1"/>
<dbReference type="VEuPathDB" id="TriTrypDB:TCSYLVIO_010483"/>
<dbReference type="VEuPathDB" id="TriTrypDB:TcCLB.507681.180"/>
<reference evidence="3 4" key="1">
    <citation type="journal article" date="2018" name="Microb. Genom.">
        <title>Expanding an expanded genome: long-read sequencing of Trypanosoma cruzi.</title>
        <authorList>
            <person name="Berna L."/>
            <person name="Rodriguez M."/>
            <person name="Chiribao M.L."/>
            <person name="Parodi-Talice A."/>
            <person name="Pita S."/>
            <person name="Rijo G."/>
            <person name="Alvarez-Valin F."/>
            <person name="Robello C."/>
        </authorList>
    </citation>
    <scope>NUCLEOTIDE SEQUENCE [LARGE SCALE GENOMIC DNA]</scope>
    <source>
        <strain evidence="3 4">Dm28c</strain>
    </source>
</reference>
<dbReference type="EMBL" id="PRFA01000528">
    <property type="protein sequence ID" value="PWU82849.1"/>
    <property type="molecule type" value="Genomic_DNA"/>
</dbReference>
<dbReference type="PANTHER" id="PTHR12271:SF98">
    <property type="entry name" value="RNA EDITING 3' TERMINAL URIDYLYL TRANSFERASE 1"/>
    <property type="match status" value="1"/>
</dbReference>
<name>A0A2V2UF76_TRYCR</name>
<dbReference type="PANTHER" id="PTHR12271">
    <property type="entry name" value="POLY A POLYMERASE CID PAP -RELATED"/>
    <property type="match status" value="1"/>
</dbReference>
<dbReference type="InterPro" id="IPR043519">
    <property type="entry name" value="NT_sf"/>
</dbReference>
<evidence type="ECO:0000256" key="2">
    <source>
        <dbReference type="ARBA" id="ARBA00049105"/>
    </source>
</evidence>
<dbReference type="GO" id="GO:0005737">
    <property type="term" value="C:cytoplasm"/>
    <property type="evidence" value="ECO:0007669"/>
    <property type="project" value="UniProtKB-ARBA"/>
</dbReference>
<dbReference type="VEuPathDB" id="TriTrypDB:TcCLB.506657.70"/>
<dbReference type="SUPFAM" id="SSF81631">
    <property type="entry name" value="PAP/OAS1 substrate-binding domain"/>
    <property type="match status" value="1"/>
</dbReference>
<dbReference type="VEuPathDB" id="TriTrypDB:Tc_MARK_8413"/>
<dbReference type="VEuPathDB" id="TriTrypDB:BCY84_07824"/>
<protein>
    <recommendedName>
        <fullName evidence="1">RNA uridylyltransferase</fullName>
        <ecNumber evidence="1">2.7.7.52</ecNumber>
    </recommendedName>
</protein>
<accession>A0A2V2UF76</accession>
<organism evidence="3 4">
    <name type="scientific">Trypanosoma cruzi</name>
    <dbReference type="NCBI Taxonomy" id="5693"/>
    <lineage>
        <taxon>Eukaryota</taxon>
        <taxon>Discoba</taxon>
        <taxon>Euglenozoa</taxon>
        <taxon>Kinetoplastea</taxon>
        <taxon>Metakinetoplastina</taxon>
        <taxon>Trypanosomatida</taxon>
        <taxon>Trypanosomatidae</taxon>
        <taxon>Trypanosoma</taxon>
        <taxon>Schizotrypanum</taxon>
    </lineage>
</organism>
<dbReference type="GO" id="GO:0031123">
    <property type="term" value="P:RNA 3'-end processing"/>
    <property type="evidence" value="ECO:0007669"/>
    <property type="project" value="TreeGrafter"/>
</dbReference>
<dbReference type="Proteomes" id="UP000246121">
    <property type="component" value="Unassembled WGS sequence"/>
</dbReference>
<evidence type="ECO:0000313" key="3">
    <source>
        <dbReference type="EMBL" id="PWU82849.1"/>
    </source>
</evidence>
<comment type="catalytic activity">
    <reaction evidence="2">
        <text>RNA(n) + UTP = RNA(n)-3'-uridine ribonucleotide + diphosphate</text>
        <dbReference type="Rhea" id="RHEA:14785"/>
        <dbReference type="Rhea" id="RHEA-COMP:14527"/>
        <dbReference type="Rhea" id="RHEA-COMP:17348"/>
        <dbReference type="ChEBI" id="CHEBI:33019"/>
        <dbReference type="ChEBI" id="CHEBI:46398"/>
        <dbReference type="ChEBI" id="CHEBI:140395"/>
        <dbReference type="ChEBI" id="CHEBI:173116"/>
        <dbReference type="EC" id="2.7.7.52"/>
    </reaction>
</comment>
<dbReference type="VEuPathDB" id="TriTrypDB:TcCL_ESM02999"/>
<dbReference type="VEuPathDB" id="TriTrypDB:TcBrA4_0133460"/>
<sequence length="288" mass="32193">MADIDFAVVDVEALDAGNWPPLEKNAVRSITELLRRAGFSFVNLEPISHARVPIIKHHASSPILTVARKDAEDIVARSVRFVLNAPASREDRVMLEGSVRDAVGANGCAAGVVESHRRCDVNDTGEYNNGDSSSDMFPAFVTPTLRAKVQPVHDECRPELYNVDFDLSFRAFGIRNSNLLRQYLMSHPCARPGAIVLKDWSKTSGVNNSVNGYFTSYAVNIMWIYYLIQKKYVPYVDPLDIPASLMNETNFDPKYIPMVDPTLTQEELDVLYQNAGNMLVGFFLFLLL</sequence>
<dbReference type="VEuPathDB" id="TriTrypDB:C3747_35g48"/>
<dbReference type="SUPFAM" id="SSF81301">
    <property type="entry name" value="Nucleotidyltransferase"/>
    <property type="match status" value="1"/>
</dbReference>
<keyword evidence="3" id="KW-0808">Transferase</keyword>
<dbReference type="AlphaFoldDB" id="A0A2V2UF76"/>
<dbReference type="VEuPathDB" id="TriTrypDB:C4B63_528g2"/>
<gene>
    <name evidence="3" type="ORF">C4B63_528g2</name>
</gene>
<dbReference type="VEuPathDB" id="TriTrypDB:TCDM_05430"/>
<proteinExistence type="predicted"/>